<dbReference type="InterPro" id="IPR036942">
    <property type="entry name" value="Beta-barrel_TonB_sf"/>
</dbReference>
<dbReference type="GO" id="GO:0015344">
    <property type="term" value="F:siderophore uptake transmembrane transporter activity"/>
    <property type="evidence" value="ECO:0007669"/>
    <property type="project" value="TreeGrafter"/>
</dbReference>
<dbReference type="CDD" id="cd01347">
    <property type="entry name" value="ligand_gated_channel"/>
    <property type="match status" value="1"/>
</dbReference>
<dbReference type="GO" id="GO:0044718">
    <property type="term" value="P:siderophore transmembrane transport"/>
    <property type="evidence" value="ECO:0007669"/>
    <property type="project" value="TreeGrafter"/>
</dbReference>
<keyword evidence="6" id="KW-0406">Ion transport</keyword>
<dbReference type="Pfam" id="PF00593">
    <property type="entry name" value="TonB_dep_Rec_b-barrel"/>
    <property type="match status" value="1"/>
</dbReference>
<evidence type="ECO:0000256" key="9">
    <source>
        <dbReference type="ARBA" id="ARBA00023237"/>
    </source>
</evidence>
<dbReference type="InterPro" id="IPR012910">
    <property type="entry name" value="Plug_dom"/>
</dbReference>
<evidence type="ECO:0000256" key="10">
    <source>
        <dbReference type="PROSITE-ProRule" id="PRU01360"/>
    </source>
</evidence>
<gene>
    <name evidence="15" type="primary">cirA_2</name>
    <name evidence="15" type="ORF">ACNJC6_00783</name>
</gene>
<feature type="domain" description="TonB-dependent receptor-like beta-barrel" evidence="13">
    <location>
        <begin position="255"/>
        <end position="663"/>
    </location>
</feature>
<dbReference type="Gene3D" id="2.40.170.20">
    <property type="entry name" value="TonB-dependent receptor, beta-barrel domain"/>
    <property type="match status" value="1"/>
</dbReference>
<evidence type="ECO:0000256" key="6">
    <source>
        <dbReference type="ARBA" id="ARBA00023065"/>
    </source>
</evidence>
<dbReference type="Pfam" id="PF07715">
    <property type="entry name" value="Plug"/>
    <property type="match status" value="1"/>
</dbReference>
<keyword evidence="9 10" id="KW-0998">Cell outer membrane</keyword>
<dbReference type="AlphaFoldDB" id="A0A1R7QA93"/>
<evidence type="ECO:0000256" key="7">
    <source>
        <dbReference type="ARBA" id="ARBA00023077"/>
    </source>
</evidence>
<feature type="signal peptide" evidence="12">
    <location>
        <begin position="1"/>
        <end position="23"/>
    </location>
</feature>
<dbReference type="SUPFAM" id="SSF56935">
    <property type="entry name" value="Porins"/>
    <property type="match status" value="1"/>
</dbReference>
<evidence type="ECO:0000313" key="15">
    <source>
        <dbReference type="EMBL" id="SJX21174.1"/>
    </source>
</evidence>
<keyword evidence="7 11" id="KW-0798">TonB box</keyword>
<evidence type="ECO:0000256" key="3">
    <source>
        <dbReference type="ARBA" id="ARBA00022452"/>
    </source>
</evidence>
<dbReference type="Gene3D" id="2.170.130.10">
    <property type="entry name" value="TonB-dependent receptor, plug domain"/>
    <property type="match status" value="1"/>
</dbReference>
<evidence type="ECO:0000256" key="1">
    <source>
        <dbReference type="ARBA" id="ARBA00004571"/>
    </source>
</evidence>
<organism evidence="15 16">
    <name type="scientific">Acinetobacter johnsonii</name>
    <dbReference type="NCBI Taxonomy" id="40214"/>
    <lineage>
        <taxon>Bacteria</taxon>
        <taxon>Pseudomonadati</taxon>
        <taxon>Pseudomonadota</taxon>
        <taxon>Gammaproteobacteria</taxon>
        <taxon>Moraxellales</taxon>
        <taxon>Moraxellaceae</taxon>
        <taxon>Acinetobacter</taxon>
    </lineage>
</organism>
<evidence type="ECO:0000256" key="2">
    <source>
        <dbReference type="ARBA" id="ARBA00022448"/>
    </source>
</evidence>
<proteinExistence type="inferred from homology"/>
<reference evidence="15 16" key="1">
    <citation type="submission" date="2017-02" db="EMBL/GenBank/DDBJ databases">
        <authorList>
            <person name="Peterson S.W."/>
        </authorList>
    </citation>
    <scope>NUCLEOTIDE SEQUENCE [LARGE SCALE GENOMIC DNA]</scope>
    <source>
        <strain evidence="15">C6</strain>
    </source>
</reference>
<evidence type="ECO:0000256" key="8">
    <source>
        <dbReference type="ARBA" id="ARBA00023136"/>
    </source>
</evidence>
<dbReference type="GO" id="GO:0009279">
    <property type="term" value="C:cell outer membrane"/>
    <property type="evidence" value="ECO:0007669"/>
    <property type="project" value="UniProtKB-SubCell"/>
</dbReference>
<keyword evidence="5 12" id="KW-0732">Signal</keyword>
<dbReference type="PROSITE" id="PS52016">
    <property type="entry name" value="TONB_DEPENDENT_REC_3"/>
    <property type="match status" value="1"/>
</dbReference>
<evidence type="ECO:0000256" key="5">
    <source>
        <dbReference type="ARBA" id="ARBA00022729"/>
    </source>
</evidence>
<comment type="similarity">
    <text evidence="10 11">Belongs to the TonB-dependent receptor family.</text>
</comment>
<evidence type="ECO:0000313" key="16">
    <source>
        <dbReference type="Proteomes" id="UP000196240"/>
    </source>
</evidence>
<evidence type="ECO:0000259" key="13">
    <source>
        <dbReference type="Pfam" id="PF00593"/>
    </source>
</evidence>
<dbReference type="InterPro" id="IPR037066">
    <property type="entry name" value="Plug_dom_sf"/>
</dbReference>
<keyword evidence="8 10" id="KW-0472">Membrane</keyword>
<sequence length="712" mass="78662" precursor="true">MSKFNLHPLSLALLGAITTPVFAETTTEDSSTHQLSTIVVSAAGFEQDIKNAPASISVVTKEDIEKKNATSIADLLADIPGIDIRSGVGKTSGLNIKMRGLGNDYSLILIDGRRQTTSSDVTPNGFGETSNGFLPPLASIERIEVIRGPMATRYGSEAMGGVINIITKKISNEWNGNVTVSGNVMEHGSEADSWKTSFVLNGPIIHDRLGLQLRGSYLDRQRSERIVAGSTSRDPRPSKAENYDVGGKLQFTLDDKNSFWVDGFTSNQTYDNSDQRLGNFFSRGGIAGYEDELEFNRLQISAGHDGNYDFGQWKTYISQNKTETKGRTIPTDAFPTLAGQPRTLENTDLVFDSHLIAPIANHKLTVGTEYKDVTIADDIAGMGKEFTQDTWSVYAEDEWSLLDNLHFTFGGRYEDHSGFGGHFSPRAYLVWNTTDALTLKGGVSTGYKTPSAKDLYNGIVGYSGQGTTPSLGNPDLKPETSVNYELGLNYQPTDTLDFNATAFFNVVEDKIVSRNFLCTTNDCSNFNSNVTSYSKSFNADEAEIYGLETSLKYQIIPEWDIKAAYTFTESEITKGANKGYALESTAKHLFNLTSTWNINNSLDVWLQHEYQSGRPRYLAAPTGGEVSIEQHTDNKFSAYNLFNLGTSYQLNNNVRVNAAVNNLLDKDFTEYMDYVDTNGNVQQAYKYLSIGRSSEGTYLPGRNYWLSISYDF</sequence>
<protein>
    <submittedName>
        <fullName evidence="15">Colicin I receptor</fullName>
    </submittedName>
</protein>
<dbReference type="InterPro" id="IPR000531">
    <property type="entry name" value="Beta-barrel_TonB"/>
</dbReference>
<feature type="domain" description="TonB-dependent receptor plug" evidence="14">
    <location>
        <begin position="49"/>
        <end position="162"/>
    </location>
</feature>
<dbReference type="InterPro" id="IPR039426">
    <property type="entry name" value="TonB-dep_rcpt-like"/>
</dbReference>
<keyword evidence="2 10" id="KW-0813">Transport</keyword>
<evidence type="ECO:0000256" key="11">
    <source>
        <dbReference type="RuleBase" id="RU003357"/>
    </source>
</evidence>
<comment type="subcellular location">
    <subcellularLocation>
        <location evidence="1 10">Cell outer membrane</location>
        <topology evidence="1 10">Multi-pass membrane protein</topology>
    </subcellularLocation>
</comment>
<accession>A0A1R7QA93</accession>
<keyword evidence="15" id="KW-0675">Receptor</keyword>
<dbReference type="RefSeq" id="WP_087011396.1">
    <property type="nucleotide sequence ID" value="NZ_FUUY01000002.1"/>
</dbReference>
<evidence type="ECO:0000256" key="4">
    <source>
        <dbReference type="ARBA" id="ARBA00022692"/>
    </source>
</evidence>
<evidence type="ECO:0000256" key="12">
    <source>
        <dbReference type="SAM" id="SignalP"/>
    </source>
</evidence>
<dbReference type="PANTHER" id="PTHR30069:SF53">
    <property type="entry name" value="COLICIN I RECEPTOR-RELATED"/>
    <property type="match status" value="1"/>
</dbReference>
<name>A0A1R7QA93_ACIJO</name>
<dbReference type="Proteomes" id="UP000196240">
    <property type="component" value="Unassembled WGS sequence"/>
</dbReference>
<keyword evidence="4 10" id="KW-0812">Transmembrane</keyword>
<dbReference type="PANTHER" id="PTHR30069">
    <property type="entry name" value="TONB-DEPENDENT OUTER MEMBRANE RECEPTOR"/>
    <property type="match status" value="1"/>
</dbReference>
<keyword evidence="3 10" id="KW-1134">Transmembrane beta strand</keyword>
<feature type="chain" id="PRO_5012819992" evidence="12">
    <location>
        <begin position="24"/>
        <end position="712"/>
    </location>
</feature>
<evidence type="ECO:0000259" key="14">
    <source>
        <dbReference type="Pfam" id="PF07715"/>
    </source>
</evidence>
<dbReference type="EMBL" id="FUUY01000002">
    <property type="protein sequence ID" value="SJX21174.1"/>
    <property type="molecule type" value="Genomic_DNA"/>
</dbReference>